<evidence type="ECO:0000313" key="5">
    <source>
        <dbReference type="Proteomes" id="UP001595955"/>
    </source>
</evidence>
<keyword evidence="5" id="KW-1185">Reference proteome</keyword>
<protein>
    <submittedName>
        <fullName evidence="4">PepSY domain-containing protein</fullName>
    </submittedName>
</protein>
<feature type="domain" description="PepSY" evidence="3">
    <location>
        <begin position="152"/>
        <end position="204"/>
    </location>
</feature>
<gene>
    <name evidence="4" type="ORF">ACFO3F_12855</name>
</gene>
<evidence type="ECO:0000256" key="1">
    <source>
        <dbReference type="SAM" id="MobiDB-lite"/>
    </source>
</evidence>
<reference evidence="5" key="1">
    <citation type="journal article" date="2019" name="Int. J. Syst. Evol. Microbiol.">
        <title>The Global Catalogue of Microorganisms (GCM) 10K type strain sequencing project: providing services to taxonomists for standard genome sequencing and annotation.</title>
        <authorList>
            <consortium name="The Broad Institute Genomics Platform"/>
            <consortium name="The Broad Institute Genome Sequencing Center for Infectious Disease"/>
            <person name="Wu L."/>
            <person name="Ma J."/>
        </authorList>
    </citation>
    <scope>NUCLEOTIDE SEQUENCE [LARGE SCALE GENOMIC DNA]</scope>
    <source>
        <strain evidence="5">JCM 3369</strain>
    </source>
</reference>
<name>A0ABV9DBH5_9MICO</name>
<evidence type="ECO:0000256" key="2">
    <source>
        <dbReference type="SAM" id="SignalP"/>
    </source>
</evidence>
<dbReference type="Proteomes" id="UP001595955">
    <property type="component" value="Unassembled WGS sequence"/>
</dbReference>
<feature type="region of interest" description="Disordered" evidence="1">
    <location>
        <begin position="123"/>
        <end position="143"/>
    </location>
</feature>
<dbReference type="Gene3D" id="3.10.450.40">
    <property type="match status" value="1"/>
</dbReference>
<proteinExistence type="predicted"/>
<keyword evidence="2" id="KW-0732">Signal</keyword>
<feature type="compositionally biased region" description="Low complexity" evidence="1">
    <location>
        <begin position="30"/>
        <end position="45"/>
    </location>
</feature>
<evidence type="ECO:0000313" key="4">
    <source>
        <dbReference type="EMBL" id="MFC4556141.1"/>
    </source>
</evidence>
<dbReference type="InterPro" id="IPR025711">
    <property type="entry name" value="PepSY"/>
</dbReference>
<dbReference type="EMBL" id="JBHSGF010000009">
    <property type="protein sequence ID" value="MFC4556141.1"/>
    <property type="molecule type" value="Genomic_DNA"/>
</dbReference>
<evidence type="ECO:0000259" key="3">
    <source>
        <dbReference type="Pfam" id="PF03413"/>
    </source>
</evidence>
<dbReference type="RefSeq" id="WP_164471434.1">
    <property type="nucleotide sequence ID" value="NZ_CP033325.1"/>
</dbReference>
<organism evidence="4 5">
    <name type="scientific">Georgenia faecalis</name>
    <dbReference type="NCBI Taxonomy" id="2483799"/>
    <lineage>
        <taxon>Bacteria</taxon>
        <taxon>Bacillati</taxon>
        <taxon>Actinomycetota</taxon>
        <taxon>Actinomycetes</taxon>
        <taxon>Micrococcales</taxon>
        <taxon>Bogoriellaceae</taxon>
        <taxon>Georgenia</taxon>
    </lineage>
</organism>
<feature type="region of interest" description="Disordered" evidence="1">
    <location>
        <begin position="22"/>
        <end position="73"/>
    </location>
</feature>
<comment type="caution">
    <text evidence="4">The sequence shown here is derived from an EMBL/GenBank/DDBJ whole genome shotgun (WGS) entry which is preliminary data.</text>
</comment>
<dbReference type="Pfam" id="PF03413">
    <property type="entry name" value="PepSY"/>
    <property type="match status" value="1"/>
</dbReference>
<feature type="chain" id="PRO_5045809848" evidence="2">
    <location>
        <begin position="25"/>
        <end position="205"/>
    </location>
</feature>
<dbReference type="PROSITE" id="PS51257">
    <property type="entry name" value="PROKAR_LIPOPROTEIN"/>
    <property type="match status" value="1"/>
</dbReference>
<sequence>MTTPRAGAAGLVAALLVVAACSDAGGGDSPATEPATQEAPTTAEATARETVTDLEPDEPSMSSGDDASPAPFAPEDAAIGALAAAEAVSENGRAYELDRDDDEGAWQVHVAVDDLEREVEVSADGNTVVREEDEGPVDADDRARLDAASTSANEAAMTALTDIQGNVEEIELEGPEDAPVWRVEVRTTDGANVEVRVDAVTGDIE</sequence>
<feature type="signal peptide" evidence="2">
    <location>
        <begin position="1"/>
        <end position="24"/>
    </location>
</feature>
<accession>A0ABV9DBH5</accession>